<evidence type="ECO:0000313" key="1">
    <source>
        <dbReference type="EMBL" id="PWA64312.1"/>
    </source>
</evidence>
<organism evidence="1 2">
    <name type="scientific">Artemisia annua</name>
    <name type="common">Sweet wormwood</name>
    <dbReference type="NCBI Taxonomy" id="35608"/>
    <lineage>
        <taxon>Eukaryota</taxon>
        <taxon>Viridiplantae</taxon>
        <taxon>Streptophyta</taxon>
        <taxon>Embryophyta</taxon>
        <taxon>Tracheophyta</taxon>
        <taxon>Spermatophyta</taxon>
        <taxon>Magnoliopsida</taxon>
        <taxon>eudicotyledons</taxon>
        <taxon>Gunneridae</taxon>
        <taxon>Pentapetalae</taxon>
        <taxon>asterids</taxon>
        <taxon>campanulids</taxon>
        <taxon>Asterales</taxon>
        <taxon>Asteraceae</taxon>
        <taxon>Asteroideae</taxon>
        <taxon>Anthemideae</taxon>
        <taxon>Artemisiinae</taxon>
        <taxon>Artemisia</taxon>
    </lineage>
</organism>
<reference evidence="1 2" key="1">
    <citation type="journal article" date="2018" name="Mol. Plant">
        <title>The genome of Artemisia annua provides insight into the evolution of Asteraceae family and artemisinin biosynthesis.</title>
        <authorList>
            <person name="Shen Q."/>
            <person name="Zhang L."/>
            <person name="Liao Z."/>
            <person name="Wang S."/>
            <person name="Yan T."/>
            <person name="Shi P."/>
            <person name="Liu M."/>
            <person name="Fu X."/>
            <person name="Pan Q."/>
            <person name="Wang Y."/>
            <person name="Lv Z."/>
            <person name="Lu X."/>
            <person name="Zhang F."/>
            <person name="Jiang W."/>
            <person name="Ma Y."/>
            <person name="Chen M."/>
            <person name="Hao X."/>
            <person name="Li L."/>
            <person name="Tang Y."/>
            <person name="Lv G."/>
            <person name="Zhou Y."/>
            <person name="Sun X."/>
            <person name="Brodelius P.E."/>
            <person name="Rose J.K.C."/>
            <person name="Tang K."/>
        </authorList>
    </citation>
    <scope>NUCLEOTIDE SEQUENCE [LARGE SCALE GENOMIC DNA]</scope>
    <source>
        <strain evidence="2">cv. Huhao1</strain>
        <tissue evidence="1">Leaf</tissue>
    </source>
</reference>
<evidence type="ECO:0000313" key="2">
    <source>
        <dbReference type="Proteomes" id="UP000245207"/>
    </source>
</evidence>
<dbReference type="EMBL" id="PKPP01004448">
    <property type="protein sequence ID" value="PWA64312.1"/>
    <property type="molecule type" value="Genomic_DNA"/>
</dbReference>
<dbReference type="AlphaFoldDB" id="A0A2U1MSV2"/>
<accession>A0A2U1MSV2</accession>
<sequence>MNSIASPNCALSCSIMVPISKCPITSCSISDDMTTSCSLGILFTRVAMASNLSSCLTKLAAKSGMVRLMGSPVTGRILDAATDEPSPSSLLVGVPS</sequence>
<proteinExistence type="predicted"/>
<keyword evidence="2" id="KW-1185">Reference proteome</keyword>
<comment type="caution">
    <text evidence="1">The sequence shown here is derived from an EMBL/GenBank/DDBJ whole genome shotgun (WGS) entry which is preliminary data.</text>
</comment>
<gene>
    <name evidence="1" type="ORF">CTI12_AA345650</name>
</gene>
<name>A0A2U1MSV2_ARTAN</name>
<dbReference type="Proteomes" id="UP000245207">
    <property type="component" value="Unassembled WGS sequence"/>
</dbReference>
<protein>
    <submittedName>
        <fullName evidence="1">Uncharacterized protein</fullName>
    </submittedName>
</protein>